<reference evidence="5" key="1">
    <citation type="journal article" date="2019" name="Int. J. Syst. Evol. Microbiol.">
        <title>The Global Catalogue of Microorganisms (GCM) 10K type strain sequencing project: providing services to taxonomists for standard genome sequencing and annotation.</title>
        <authorList>
            <consortium name="The Broad Institute Genomics Platform"/>
            <consortium name="The Broad Institute Genome Sequencing Center for Infectious Disease"/>
            <person name="Wu L."/>
            <person name="Ma J."/>
        </authorList>
    </citation>
    <scope>NUCLEOTIDE SEQUENCE [LARGE SCALE GENOMIC DNA]</scope>
    <source>
        <strain evidence="5">TISTR 1535</strain>
    </source>
</reference>
<dbReference type="Gene3D" id="3.90.1150.140">
    <property type="match status" value="1"/>
</dbReference>
<feature type="chain" id="PRO_5045340479" evidence="1">
    <location>
        <begin position="23"/>
        <end position="426"/>
    </location>
</feature>
<organism evidence="4 5">
    <name type="scientific">Lentibacillus juripiscarius</name>
    <dbReference type="NCBI Taxonomy" id="257446"/>
    <lineage>
        <taxon>Bacteria</taxon>
        <taxon>Bacillati</taxon>
        <taxon>Bacillota</taxon>
        <taxon>Bacilli</taxon>
        <taxon>Bacillales</taxon>
        <taxon>Bacillaceae</taxon>
        <taxon>Lentibacillus</taxon>
    </lineage>
</organism>
<dbReference type="Pfam" id="PF07075">
    <property type="entry name" value="NamZ_N"/>
    <property type="match status" value="1"/>
</dbReference>
<dbReference type="InterPro" id="IPR008302">
    <property type="entry name" value="NamZ"/>
</dbReference>
<dbReference type="PANTHER" id="PTHR42915">
    <property type="entry name" value="HYPOTHETICAL 460 KDA PROTEIN IN FEUA-SIGW INTERGENIC REGION [PRECURSOR]"/>
    <property type="match status" value="1"/>
</dbReference>
<dbReference type="EMBL" id="JBHUNA010000020">
    <property type="protein sequence ID" value="MFD2761171.1"/>
    <property type="molecule type" value="Genomic_DNA"/>
</dbReference>
<dbReference type="Pfam" id="PF20732">
    <property type="entry name" value="NamZ_C"/>
    <property type="match status" value="1"/>
</dbReference>
<accession>A0ABW5V5L4</accession>
<feature type="domain" description="Peptidoglycan beta-N-acetylmuramidase NamZ N-terminal" evidence="2">
    <location>
        <begin position="64"/>
        <end position="265"/>
    </location>
</feature>
<feature type="signal peptide" evidence="1">
    <location>
        <begin position="1"/>
        <end position="22"/>
    </location>
</feature>
<keyword evidence="5" id="KW-1185">Reference proteome</keyword>
<evidence type="ECO:0000259" key="3">
    <source>
        <dbReference type="Pfam" id="PF20732"/>
    </source>
</evidence>
<evidence type="ECO:0000259" key="2">
    <source>
        <dbReference type="Pfam" id="PF07075"/>
    </source>
</evidence>
<evidence type="ECO:0000313" key="4">
    <source>
        <dbReference type="EMBL" id="MFD2761171.1"/>
    </source>
</evidence>
<evidence type="ECO:0000256" key="1">
    <source>
        <dbReference type="SAM" id="SignalP"/>
    </source>
</evidence>
<sequence length="426" mass="47518">MRKYLIACFTLLLVLGSLTAVFADSSWNNSNNGNGKAKGKQKKFKLGVDVLLDEQKELIEGKRVGLITNPTGVDKELNSIVDVLHNDPDVDLTALYGPEHGVRGSAQAGEYVDYYIDEATGLPVYSLYGKTRKPTPEMLEDIDVLLFDIQDVGTRFYTYIYTMAYAMEAAQENDIPFIVLDRPNPLSGIKVQGPVLDPEYKSFVGNYPIPLRHGMTVGELAKLFNNEFGIGADLTVAEMEGWKRNMYYEDTPLEFVMPSPNMPTPETAMVYPGSALIEGTNASEGRGTTKPFELLGAPYVDSTELAAALNDLNLPGIGFRSASFTPAFSKHSGELSHGVQIHVTHKQSFHPVKTGLHMVKTLHDLYPEEFAFRAENSQGVSFFDNLIGNGWVREAIESGKSVEWMEKQWQDELNEFKKLREEYLLY</sequence>
<gene>
    <name evidence="4" type="ORF">ACFSUO_09335</name>
</gene>
<dbReference type="PANTHER" id="PTHR42915:SF1">
    <property type="entry name" value="PEPTIDOGLYCAN BETA-N-ACETYLMURAMIDASE NAMZ"/>
    <property type="match status" value="1"/>
</dbReference>
<dbReference type="InterPro" id="IPR048502">
    <property type="entry name" value="NamZ_N"/>
</dbReference>
<keyword evidence="1" id="KW-0732">Signal</keyword>
<comment type="caution">
    <text evidence="4">The sequence shown here is derived from an EMBL/GenBank/DDBJ whole genome shotgun (WGS) entry which is preliminary data.</text>
</comment>
<dbReference type="Proteomes" id="UP001597502">
    <property type="component" value="Unassembled WGS sequence"/>
</dbReference>
<name>A0ABW5V5L4_9BACI</name>
<protein>
    <submittedName>
        <fullName evidence="4">Exo-beta-N-acetylmuramidase NamZ domain-containing protein</fullName>
    </submittedName>
</protein>
<proteinExistence type="predicted"/>
<evidence type="ECO:0000313" key="5">
    <source>
        <dbReference type="Proteomes" id="UP001597502"/>
    </source>
</evidence>
<dbReference type="PIRSF" id="PIRSF016719">
    <property type="entry name" value="UCP016719"/>
    <property type="match status" value="1"/>
</dbReference>
<dbReference type="Gene3D" id="3.40.50.12170">
    <property type="entry name" value="Uncharacterised protein PF07075, DUF1343"/>
    <property type="match status" value="1"/>
</dbReference>
<dbReference type="InterPro" id="IPR048503">
    <property type="entry name" value="NamZ_C"/>
</dbReference>
<dbReference type="RefSeq" id="WP_382393393.1">
    <property type="nucleotide sequence ID" value="NZ_JBHUNA010000020.1"/>
</dbReference>
<feature type="domain" description="Peptidoglycan beta-N-acetylmuramidase NamZ C-terminal" evidence="3">
    <location>
        <begin position="269"/>
        <end position="426"/>
    </location>
</feature>